<keyword evidence="2" id="KW-0663">Pyridoxal phosphate</keyword>
<dbReference type="GO" id="GO:0030170">
    <property type="term" value="F:pyridoxal phosphate binding"/>
    <property type="evidence" value="ECO:0007669"/>
    <property type="project" value="InterPro"/>
</dbReference>
<dbReference type="InterPro" id="IPR036390">
    <property type="entry name" value="WH_DNA-bd_sf"/>
</dbReference>
<dbReference type="SUPFAM" id="SSF53383">
    <property type="entry name" value="PLP-dependent transferases"/>
    <property type="match status" value="1"/>
</dbReference>
<evidence type="ECO:0000259" key="6">
    <source>
        <dbReference type="PROSITE" id="PS50949"/>
    </source>
</evidence>
<dbReference type="Pfam" id="PF00155">
    <property type="entry name" value="Aminotran_1_2"/>
    <property type="match status" value="1"/>
</dbReference>
<keyword evidence="5" id="KW-0804">Transcription</keyword>
<proteinExistence type="inferred from homology"/>
<comment type="similarity">
    <text evidence="1">In the C-terminal section; belongs to the class-I pyridoxal-phosphate-dependent aminotransferase family.</text>
</comment>
<accession>A0A1W6KCH6</accession>
<dbReference type="Gene3D" id="3.40.640.10">
    <property type="entry name" value="Type I PLP-dependent aspartate aminotransferase-like (Major domain)"/>
    <property type="match status" value="1"/>
</dbReference>
<dbReference type="InterPro" id="IPR004839">
    <property type="entry name" value="Aminotransferase_I/II_large"/>
</dbReference>
<keyword evidence="3" id="KW-0805">Transcription regulation</keyword>
<dbReference type="RefSeq" id="WP_085681434.1">
    <property type="nucleotide sequence ID" value="NZ_CP020931.1"/>
</dbReference>
<dbReference type="InterPro" id="IPR015421">
    <property type="entry name" value="PyrdxlP-dep_Trfase_major"/>
</dbReference>
<organism evidence="7 8">
    <name type="scientific">Marinobacter salarius</name>
    <dbReference type="NCBI Taxonomy" id="1420917"/>
    <lineage>
        <taxon>Bacteria</taxon>
        <taxon>Pseudomonadati</taxon>
        <taxon>Pseudomonadota</taxon>
        <taxon>Gammaproteobacteria</taxon>
        <taxon>Pseudomonadales</taxon>
        <taxon>Marinobacteraceae</taxon>
        <taxon>Marinobacter</taxon>
    </lineage>
</organism>
<evidence type="ECO:0000256" key="3">
    <source>
        <dbReference type="ARBA" id="ARBA00023015"/>
    </source>
</evidence>
<dbReference type="CDD" id="cd07377">
    <property type="entry name" value="WHTH_GntR"/>
    <property type="match status" value="1"/>
</dbReference>
<evidence type="ECO:0000313" key="8">
    <source>
        <dbReference type="Proteomes" id="UP000193100"/>
    </source>
</evidence>
<feature type="domain" description="HTH gntR-type" evidence="6">
    <location>
        <begin position="17"/>
        <end position="85"/>
    </location>
</feature>
<dbReference type="InterPro" id="IPR036388">
    <property type="entry name" value="WH-like_DNA-bd_sf"/>
</dbReference>
<name>A0A1W6KCH6_9GAMM</name>
<dbReference type="PRINTS" id="PR00035">
    <property type="entry name" value="HTHGNTR"/>
</dbReference>
<dbReference type="InterPro" id="IPR000524">
    <property type="entry name" value="Tscrpt_reg_HTH_GntR"/>
</dbReference>
<dbReference type="PANTHER" id="PTHR46577">
    <property type="entry name" value="HTH-TYPE TRANSCRIPTIONAL REGULATORY PROTEIN GABR"/>
    <property type="match status" value="1"/>
</dbReference>
<protein>
    <submittedName>
        <fullName evidence="7">HTH-type transcriptional regulatory protein GabR</fullName>
    </submittedName>
</protein>
<dbReference type="AlphaFoldDB" id="A0A1W6KCH6"/>
<dbReference type="PROSITE" id="PS50949">
    <property type="entry name" value="HTH_GNTR"/>
    <property type="match status" value="1"/>
</dbReference>
<dbReference type="GeneID" id="77256969"/>
<dbReference type="SMART" id="SM00345">
    <property type="entry name" value="HTH_GNTR"/>
    <property type="match status" value="1"/>
</dbReference>
<evidence type="ECO:0000256" key="1">
    <source>
        <dbReference type="ARBA" id="ARBA00005384"/>
    </source>
</evidence>
<dbReference type="Pfam" id="PF00392">
    <property type="entry name" value="GntR"/>
    <property type="match status" value="1"/>
</dbReference>
<dbReference type="Proteomes" id="UP000193100">
    <property type="component" value="Chromosome"/>
</dbReference>
<evidence type="ECO:0000256" key="2">
    <source>
        <dbReference type="ARBA" id="ARBA00022898"/>
    </source>
</evidence>
<evidence type="ECO:0000313" key="7">
    <source>
        <dbReference type="EMBL" id="ARM85087.1"/>
    </source>
</evidence>
<dbReference type="GO" id="GO:0003677">
    <property type="term" value="F:DNA binding"/>
    <property type="evidence" value="ECO:0007669"/>
    <property type="project" value="UniProtKB-KW"/>
</dbReference>
<dbReference type="PANTHER" id="PTHR46577:SF1">
    <property type="entry name" value="HTH-TYPE TRANSCRIPTIONAL REGULATORY PROTEIN GABR"/>
    <property type="match status" value="1"/>
</dbReference>
<sequence>MLRPWKTQLWLEDSPGKTLHARLLNTLTVDIKEGRLSPGSMLPGSRSLAEQLGVNRKTVQQVYEELEAQGWLVTRPRSGTFVSETLPEQGLSSSDHQLVNSTNRTRSASELVEILYQDALSAYDAVPVTNDGTPDSRLIPYQLLARTYRRVCIELSRNSRLGYGDPKGSVDLRKSVAKMLSGDRFMNCSAEQVCIVRGSQMGIYLASRILDPSKGAIVMEDLCYLPARAAFESNGFKVLKCRLDGQGLDIEHLQALLAEHSVAAIYVTPHHQYPTTVCLPMDRRLALLELSKAHRFAVLEDDYDHEFHYETNPVPPLASLPNAENVVHIGSMSKVFAPGLRLGYIAADTRFIERAAQEIILIDRQGNTVTEQVLSNLMESGEVRRHIRKTRKEYEARRNFAATEFTRVFGDKVSFTLPTGGMAIWVDISKLAKSRELDSLPGKDSTLSTAYTDDQVAPTHLRFGFGALSKAEITQSVELLAEELNSTGR</sequence>
<dbReference type="Gene3D" id="1.10.10.10">
    <property type="entry name" value="Winged helix-like DNA-binding domain superfamily/Winged helix DNA-binding domain"/>
    <property type="match status" value="1"/>
</dbReference>
<evidence type="ECO:0000256" key="4">
    <source>
        <dbReference type="ARBA" id="ARBA00023125"/>
    </source>
</evidence>
<dbReference type="CDD" id="cd00609">
    <property type="entry name" value="AAT_like"/>
    <property type="match status" value="1"/>
</dbReference>
<dbReference type="InterPro" id="IPR051446">
    <property type="entry name" value="HTH_trans_reg/aminotransferase"/>
</dbReference>
<keyword evidence="4" id="KW-0238">DNA-binding</keyword>
<gene>
    <name evidence="7" type="primary">gabR</name>
    <name evidence="7" type="ORF">MARSALSMR5_03042</name>
</gene>
<dbReference type="GO" id="GO:0003700">
    <property type="term" value="F:DNA-binding transcription factor activity"/>
    <property type="evidence" value="ECO:0007669"/>
    <property type="project" value="InterPro"/>
</dbReference>
<dbReference type="InterPro" id="IPR015424">
    <property type="entry name" value="PyrdxlP-dep_Trfase"/>
</dbReference>
<reference evidence="7 8" key="1">
    <citation type="submission" date="2017-04" db="EMBL/GenBank/DDBJ databases">
        <title>Genome Sequence of Marinobacter salarius strain SMR5 Isolated from a culture of the Diatom Skeletonema marinoi.</title>
        <authorList>
            <person name="Topel M."/>
            <person name="Pinder M.I.M."/>
            <person name="Johansson O.N."/>
            <person name="Kourtchenko O."/>
            <person name="Godhe A."/>
            <person name="Clarke A.K."/>
        </authorList>
    </citation>
    <scope>NUCLEOTIDE SEQUENCE [LARGE SCALE GENOMIC DNA]</scope>
    <source>
        <strain evidence="7 8">SMR5</strain>
    </source>
</reference>
<dbReference type="SUPFAM" id="SSF46785">
    <property type="entry name" value="Winged helix' DNA-binding domain"/>
    <property type="match status" value="1"/>
</dbReference>
<dbReference type="EMBL" id="CP020931">
    <property type="protein sequence ID" value="ARM85087.1"/>
    <property type="molecule type" value="Genomic_DNA"/>
</dbReference>
<evidence type="ECO:0000256" key="5">
    <source>
        <dbReference type="ARBA" id="ARBA00023163"/>
    </source>
</evidence>